<dbReference type="Proteomes" id="UP000474640">
    <property type="component" value="Unassembled WGS sequence"/>
</dbReference>
<dbReference type="OMA" id="YITAAYH"/>
<comment type="caution">
    <text evidence="3">The sequence shown here is derived from an EMBL/GenBank/DDBJ whole genome shotgun (WGS) entry which is preliminary data.</text>
</comment>
<feature type="compositionally biased region" description="Gly residues" evidence="1">
    <location>
        <begin position="245"/>
        <end position="255"/>
    </location>
</feature>
<accession>A0A7C8RCC5</accession>
<organism evidence="3 4">
    <name type="scientific">Orbilia oligospora</name>
    <name type="common">Nematode-trapping fungus</name>
    <name type="synonym">Arthrobotrys oligospora</name>
    <dbReference type="NCBI Taxonomy" id="2813651"/>
    <lineage>
        <taxon>Eukaryota</taxon>
        <taxon>Fungi</taxon>
        <taxon>Dikarya</taxon>
        <taxon>Ascomycota</taxon>
        <taxon>Pezizomycotina</taxon>
        <taxon>Orbiliomycetes</taxon>
        <taxon>Orbiliales</taxon>
        <taxon>Orbiliaceae</taxon>
        <taxon>Orbilia</taxon>
    </lineage>
</organism>
<feature type="chain" id="PRO_5028914539" evidence="2">
    <location>
        <begin position="17"/>
        <end position="292"/>
    </location>
</feature>
<sequence length="292" mass="31218">MHALYLSLLLPTTVLASFNLLSLPESAGDLPDVPSGITPNPSCIAAYNATIDCDSSVVTNSFGDSQRPTAAELDKICTSACLTSLRKWVRGGEGCEGETFLNYFGLLSEKFFDEDVGRNATATDVWQYYITAAYHTKCLVDSSSKTYCLLAPETPGYTQPGLLNTSNPDALCKENTCATQSAYLFSPIKTIYKYDPTNITESRDREESNGDLPMLTLEEACPDIDTSEYPLREEDVTAEMLKSGSTGGNGNGNNNGGATKDGDKPGAAVGMNIDSRNLMAAVVVGFVGLLAF</sequence>
<evidence type="ECO:0000313" key="3">
    <source>
        <dbReference type="EMBL" id="KAF3284192.1"/>
    </source>
</evidence>
<protein>
    <submittedName>
        <fullName evidence="3">Uncharacterized protein</fullName>
    </submittedName>
</protein>
<evidence type="ECO:0000256" key="2">
    <source>
        <dbReference type="SAM" id="SignalP"/>
    </source>
</evidence>
<feature type="region of interest" description="Disordered" evidence="1">
    <location>
        <begin position="241"/>
        <end position="263"/>
    </location>
</feature>
<evidence type="ECO:0000313" key="4">
    <source>
        <dbReference type="Proteomes" id="UP000474640"/>
    </source>
</evidence>
<reference evidence="3 4" key="1">
    <citation type="submission" date="2020-01" db="EMBL/GenBank/DDBJ databases">
        <authorList>
            <person name="Palmer J.M."/>
        </authorList>
    </citation>
    <scope>NUCLEOTIDE SEQUENCE [LARGE SCALE GENOMIC DNA]</scope>
    <source>
        <strain evidence="3 4">TWF970</strain>
    </source>
</reference>
<feature type="signal peptide" evidence="2">
    <location>
        <begin position="1"/>
        <end position="16"/>
    </location>
</feature>
<gene>
    <name evidence="3" type="ORF">TWF970_011411</name>
</gene>
<keyword evidence="2" id="KW-0732">Signal</keyword>
<dbReference type="EMBL" id="JAABOJ010000009">
    <property type="protein sequence ID" value="KAF3284192.1"/>
    <property type="molecule type" value="Genomic_DNA"/>
</dbReference>
<dbReference type="OrthoDB" id="5985073at2759"/>
<evidence type="ECO:0000256" key="1">
    <source>
        <dbReference type="SAM" id="MobiDB-lite"/>
    </source>
</evidence>
<proteinExistence type="predicted"/>
<name>A0A7C8RCC5_ORBOL</name>
<dbReference type="AlphaFoldDB" id="A0A7C8RCC5"/>